<reference evidence="1 2" key="1">
    <citation type="submission" date="2024-07" db="EMBL/GenBank/DDBJ databases">
        <title>Section-level genome sequencing and comparative genomics of Aspergillus sections Usti and Cavernicolus.</title>
        <authorList>
            <consortium name="Lawrence Berkeley National Laboratory"/>
            <person name="Nybo J.L."/>
            <person name="Vesth T.C."/>
            <person name="Theobald S."/>
            <person name="Frisvad J.C."/>
            <person name="Larsen T.O."/>
            <person name="Kjaerboelling I."/>
            <person name="Rothschild-Mancinelli K."/>
            <person name="Lyhne E.K."/>
            <person name="Kogle M.E."/>
            <person name="Barry K."/>
            <person name="Clum A."/>
            <person name="Na H."/>
            <person name="Ledsgaard L."/>
            <person name="Lin J."/>
            <person name="Lipzen A."/>
            <person name="Kuo A."/>
            <person name="Riley R."/>
            <person name="Mondo S."/>
            <person name="LaButti K."/>
            <person name="Haridas S."/>
            <person name="Pangalinan J."/>
            <person name="Salamov A.A."/>
            <person name="Simmons B.A."/>
            <person name="Magnuson J.K."/>
            <person name="Chen J."/>
            <person name="Drula E."/>
            <person name="Henrissat B."/>
            <person name="Wiebenga A."/>
            <person name="Lubbers R.J."/>
            <person name="Gomes A.C."/>
            <person name="Macurrencykelacurrency M.R."/>
            <person name="Stajich J."/>
            <person name="Grigoriev I.V."/>
            <person name="Mortensen U.H."/>
            <person name="De vries R.P."/>
            <person name="Baker S.E."/>
            <person name="Andersen M.R."/>
        </authorList>
    </citation>
    <scope>NUCLEOTIDE SEQUENCE [LARGE SCALE GENOMIC DNA]</scope>
    <source>
        <strain evidence="1 2">CBS 756.74</strain>
    </source>
</reference>
<accession>A0ABR4KP53</accession>
<keyword evidence="2" id="KW-1185">Reference proteome</keyword>
<dbReference type="Proteomes" id="UP001610444">
    <property type="component" value="Unassembled WGS sequence"/>
</dbReference>
<dbReference type="GeneID" id="98154837"/>
<organism evidence="1 2">
    <name type="scientific">Aspergillus pseudodeflectus</name>
    <dbReference type="NCBI Taxonomy" id="176178"/>
    <lineage>
        <taxon>Eukaryota</taxon>
        <taxon>Fungi</taxon>
        <taxon>Dikarya</taxon>
        <taxon>Ascomycota</taxon>
        <taxon>Pezizomycotina</taxon>
        <taxon>Eurotiomycetes</taxon>
        <taxon>Eurotiomycetidae</taxon>
        <taxon>Eurotiales</taxon>
        <taxon>Aspergillaceae</taxon>
        <taxon>Aspergillus</taxon>
        <taxon>Aspergillus subgen. Nidulantes</taxon>
    </lineage>
</organism>
<dbReference type="EMBL" id="JBFXLR010000014">
    <property type="protein sequence ID" value="KAL2853047.1"/>
    <property type="molecule type" value="Genomic_DNA"/>
</dbReference>
<comment type="caution">
    <text evidence="1">The sequence shown here is derived from an EMBL/GenBank/DDBJ whole genome shotgun (WGS) entry which is preliminary data.</text>
</comment>
<evidence type="ECO:0000313" key="1">
    <source>
        <dbReference type="EMBL" id="KAL2853047.1"/>
    </source>
</evidence>
<name>A0ABR4KP53_9EURO</name>
<gene>
    <name evidence="1" type="ORF">BJX68DRAFT_233818</name>
</gene>
<proteinExistence type="predicted"/>
<dbReference type="RefSeq" id="XP_070900688.1">
    <property type="nucleotide sequence ID" value="XM_071039673.1"/>
</dbReference>
<sequence>MARRVQVRRLGSSTLQLLSADNMLSFTPADAGKPGGTCIACYLLDSMRNLLACTDIGHRLNSFILVHEVSRL</sequence>
<protein>
    <submittedName>
        <fullName evidence="1">Uncharacterized protein</fullName>
    </submittedName>
</protein>
<evidence type="ECO:0000313" key="2">
    <source>
        <dbReference type="Proteomes" id="UP001610444"/>
    </source>
</evidence>